<dbReference type="Gene3D" id="3.40.50.300">
    <property type="entry name" value="P-loop containing nucleotide triphosphate hydrolases"/>
    <property type="match status" value="2"/>
</dbReference>
<keyword evidence="6 9" id="KW-1133">Transmembrane helix</keyword>
<feature type="transmembrane region" description="Helical" evidence="9">
    <location>
        <begin position="1134"/>
        <end position="1155"/>
    </location>
</feature>
<feature type="transmembrane region" description="Helical" evidence="9">
    <location>
        <begin position="589"/>
        <end position="610"/>
    </location>
</feature>
<feature type="compositionally biased region" description="Low complexity" evidence="8">
    <location>
        <begin position="729"/>
        <end position="745"/>
    </location>
</feature>
<feature type="region of interest" description="Disordered" evidence="8">
    <location>
        <begin position="713"/>
        <end position="748"/>
    </location>
</feature>
<organism evidence="11 12">
    <name type="scientific">Globisporangium ultimum (strain ATCC 200006 / CBS 805.95 / DAOM BR144)</name>
    <name type="common">Pythium ultimum</name>
    <dbReference type="NCBI Taxonomy" id="431595"/>
    <lineage>
        <taxon>Eukaryota</taxon>
        <taxon>Sar</taxon>
        <taxon>Stramenopiles</taxon>
        <taxon>Oomycota</taxon>
        <taxon>Peronosporomycetes</taxon>
        <taxon>Pythiales</taxon>
        <taxon>Pythiaceae</taxon>
        <taxon>Globisporangium</taxon>
    </lineage>
</organism>
<feature type="transmembrane region" description="Helical" evidence="9">
    <location>
        <begin position="448"/>
        <end position="467"/>
    </location>
</feature>
<dbReference type="EMBL" id="GL376602">
    <property type="status" value="NOT_ANNOTATED_CDS"/>
    <property type="molecule type" value="Genomic_DNA"/>
</dbReference>
<proteinExistence type="predicted"/>
<dbReference type="HOGENOM" id="CLU_000604_35_6_1"/>
<keyword evidence="2" id="KW-0813">Transport</keyword>
<dbReference type="FunFam" id="3.40.50.300:FF:000289">
    <property type="entry name" value="ABC transporter G family member 31"/>
    <property type="match status" value="1"/>
</dbReference>
<feature type="transmembrane region" description="Helical" evidence="9">
    <location>
        <begin position="523"/>
        <end position="548"/>
    </location>
</feature>
<evidence type="ECO:0000256" key="5">
    <source>
        <dbReference type="ARBA" id="ARBA00022840"/>
    </source>
</evidence>
<dbReference type="GO" id="GO:0140359">
    <property type="term" value="F:ABC-type transporter activity"/>
    <property type="evidence" value="ECO:0007669"/>
    <property type="project" value="InterPro"/>
</dbReference>
<feature type="transmembrane region" description="Helical" evidence="9">
    <location>
        <begin position="617"/>
        <end position="636"/>
    </location>
</feature>
<feature type="domain" description="ABC transporter" evidence="10">
    <location>
        <begin position="70"/>
        <end position="349"/>
    </location>
</feature>
<keyword evidence="3 9" id="KW-0812">Transmembrane</keyword>
<dbReference type="InterPro" id="IPR010929">
    <property type="entry name" value="PDR_CDR_ABC"/>
</dbReference>
<dbReference type="Pfam" id="PF06422">
    <property type="entry name" value="PDR_CDR"/>
    <property type="match status" value="1"/>
</dbReference>
<reference evidence="12" key="1">
    <citation type="journal article" date="2010" name="Genome Biol.">
        <title>Genome sequence of the necrotrophic plant pathogen Pythium ultimum reveals original pathogenicity mechanisms and effector repertoire.</title>
        <authorList>
            <person name="Levesque C.A."/>
            <person name="Brouwer H."/>
            <person name="Cano L."/>
            <person name="Hamilton J.P."/>
            <person name="Holt C."/>
            <person name="Huitema E."/>
            <person name="Raffaele S."/>
            <person name="Robideau G.P."/>
            <person name="Thines M."/>
            <person name="Win J."/>
            <person name="Zerillo M.M."/>
            <person name="Beakes G.W."/>
            <person name="Boore J.L."/>
            <person name="Busam D."/>
            <person name="Dumas B."/>
            <person name="Ferriera S."/>
            <person name="Fuerstenberg S.I."/>
            <person name="Gachon C.M."/>
            <person name="Gaulin E."/>
            <person name="Govers F."/>
            <person name="Grenville-Briggs L."/>
            <person name="Horner N."/>
            <person name="Hostetler J."/>
            <person name="Jiang R.H."/>
            <person name="Johnson J."/>
            <person name="Krajaejun T."/>
            <person name="Lin H."/>
            <person name="Meijer H.J."/>
            <person name="Moore B."/>
            <person name="Morris P."/>
            <person name="Phuntmart V."/>
            <person name="Puiu D."/>
            <person name="Shetty J."/>
            <person name="Stajich J.E."/>
            <person name="Tripathy S."/>
            <person name="Wawra S."/>
            <person name="van West P."/>
            <person name="Whitty B.R."/>
            <person name="Coutinho P.M."/>
            <person name="Henrissat B."/>
            <person name="Martin F."/>
            <person name="Thomas P.D."/>
            <person name="Tyler B.M."/>
            <person name="De Vries R.P."/>
            <person name="Kamoun S."/>
            <person name="Yandell M."/>
            <person name="Tisserat N."/>
            <person name="Buell C.R."/>
        </authorList>
    </citation>
    <scope>NUCLEOTIDE SEQUENCE</scope>
    <source>
        <strain evidence="12">DAOM:BR144</strain>
    </source>
</reference>
<protein>
    <recommendedName>
        <fullName evidence="10">ABC transporter domain-containing protein</fullName>
    </recommendedName>
</protein>
<evidence type="ECO:0000256" key="8">
    <source>
        <dbReference type="SAM" id="MobiDB-lite"/>
    </source>
</evidence>
<dbReference type="Proteomes" id="UP000019132">
    <property type="component" value="Unassembled WGS sequence"/>
</dbReference>
<feature type="transmembrane region" description="Helical" evidence="9">
    <location>
        <begin position="1176"/>
        <end position="1203"/>
    </location>
</feature>
<evidence type="ECO:0000256" key="6">
    <source>
        <dbReference type="ARBA" id="ARBA00022989"/>
    </source>
</evidence>
<name>K3WZJ3_GLOUD</name>
<feature type="transmembrane region" description="Helical" evidence="9">
    <location>
        <begin position="479"/>
        <end position="503"/>
    </location>
</feature>
<feature type="transmembrane region" description="Helical" evidence="9">
    <location>
        <begin position="679"/>
        <end position="702"/>
    </location>
</feature>
<evidence type="ECO:0000256" key="1">
    <source>
        <dbReference type="ARBA" id="ARBA00004141"/>
    </source>
</evidence>
<feature type="transmembrane region" description="Helical" evidence="9">
    <location>
        <begin position="1275"/>
        <end position="1295"/>
    </location>
</feature>
<feature type="domain" description="ABC transporter" evidence="10">
    <location>
        <begin position="765"/>
        <end position="1007"/>
    </location>
</feature>
<dbReference type="SMART" id="SM00382">
    <property type="entry name" value="AAA"/>
    <property type="match status" value="2"/>
</dbReference>
<sequence length="1379" mass="152850">MENGDDDAKPQIAYTSGKDLMAQGAHALHDHIATKLETALGRALPQMEIHFNHLSLTAEIAVASADGGRVELPTLANEFKKGVVGLVAKKHTVRKEILKNVSGVFKPGTITLLLGQPGSGKSALMKILSGRFPVEKNITVEGEVTYNGQAQPELKKVLPQFVAYVNQRDKHYPTLTVKETLEYAHTFTGGELTRRGEELLSRGSPEENKAALEAAQAMFAHYPEVIIEQLGLQNCQDTIVGDAMLRGVSGGERKRVTTGEMEFGMKYVTLMDEISTGLDSAATFDIIKTQRSIAKKLRKTVVIALLQPSPEVFSLFDDVMILNAGEVMYHGPREQIVDYFGSLGFECPPGRDIADYLLDLGTREQRMYEVALPQQQAKHPRYPSEFAEVFRRSGIHAEMLNELVTPHNPELLDNVGIHMEPTPEFHQSFWASTWMLIKRESLVQIRNTPFLVGRAVMVVLMGLLYSTTFYQMDPTKIQVVMGVAFSAVLFLSLSQVSLMPTFMAARDIFYKQRSANFYCTSSYVLANSLSLIPLATVEAIFFGSLVYWMCGFTLSADSFIVFEILMMLTNMAFGAWIFFIAAVSPNVNVANPLAMVSILFFILFAGFVVVKSQIPDYFIWLYWLSPLTWSIRAIVINEYRSSDYDVCEYKGVDYCKDFGGKTMGKYYLSLYDVQSEKEWVVYAIMYLIVLYVVFMSFSWLVLEYKRYDSPENVSLTKPEEEDDSGYTLTATPKNSASTPASSTSNGDLTLGIQPANEKHFIPVVIAFQDLWYTVPLPSNPTESIDLLKGVTGYALPGTMTALMGSSGAGKTTLMDVIAGRKTGGKIRGQILLNGYEATDLAIRRSTGYCEQMDIHSESSTIREALTFSAFLRQDSSVPDSQKYDSVNECLDLLDLHDIADQIIRGSSVEQMKRLTIGVELAAQPSVLFLDEPTSGLDARSAKLIMDGVRKVANSGRTIVCTIHQPSSEVFFLFDSLLLLKRGGETVFFGDLGKNCRNLINYFESIPGVASLPTGYNPATWMLECIGAGVSNDAANDMDFVKYFNDSELKQSLDAKIAKAGIGHIAPGSTELLFSNKRASSSTTQMKFVVKRFMDMYWRTASYNLTRIVMSIVLALLFGLVFVDANYKSYQGVNSGTGMVALAMVFNGLISMDSVLPVACHERASFYRERASQTYNAFWYWVGSTVAEIPYVMFSALIFTAIFFPMVGFTGFGAGVLFWLNIALLLLYHAYLGQLLAYALPSEEVAAIIGILVTSIYFLFMGFNPPANAIPEGFKWIYYITPHTYSLSILVALAFADCPSDAMFDSALGQFVNVGSSLGCQPLTNAPVTLQNLTIKQYVESVFKMKHDDIGTNFAIVIGFTVLFRVLALLALRFLNHQKK</sequence>
<keyword evidence="5" id="KW-0067">ATP-binding</keyword>
<dbReference type="InParanoid" id="K3WZJ3"/>
<dbReference type="FunFam" id="3.40.50.300:FF:000528">
    <property type="entry name" value="ABC transporter G family member 31"/>
    <property type="match status" value="1"/>
</dbReference>
<feature type="transmembrane region" description="Helical" evidence="9">
    <location>
        <begin position="1100"/>
        <end position="1122"/>
    </location>
</feature>
<evidence type="ECO:0000256" key="4">
    <source>
        <dbReference type="ARBA" id="ARBA00022741"/>
    </source>
</evidence>
<keyword evidence="12" id="KW-1185">Reference proteome</keyword>
<feature type="transmembrane region" description="Helical" evidence="9">
    <location>
        <begin position="1353"/>
        <end position="1374"/>
    </location>
</feature>
<feature type="transmembrane region" description="Helical" evidence="9">
    <location>
        <begin position="1215"/>
        <end position="1237"/>
    </location>
</feature>
<dbReference type="Pfam" id="PF01061">
    <property type="entry name" value="ABC2_membrane"/>
    <property type="match status" value="2"/>
</dbReference>
<accession>K3WZJ3</accession>
<evidence type="ECO:0000313" key="12">
    <source>
        <dbReference type="Proteomes" id="UP000019132"/>
    </source>
</evidence>
<evidence type="ECO:0000259" key="10">
    <source>
        <dbReference type="PROSITE" id="PS50893"/>
    </source>
</evidence>
<comment type="subcellular location">
    <subcellularLocation>
        <location evidence="1">Membrane</location>
        <topology evidence="1">Multi-pass membrane protein</topology>
    </subcellularLocation>
</comment>
<dbReference type="eggNOG" id="KOG0065">
    <property type="taxonomic scope" value="Eukaryota"/>
</dbReference>
<reference evidence="11" key="3">
    <citation type="submission" date="2015-02" db="UniProtKB">
        <authorList>
            <consortium name="EnsemblProtists"/>
        </authorList>
    </citation>
    <scope>IDENTIFICATION</scope>
    <source>
        <strain evidence="11">DAOM BR144</strain>
    </source>
</reference>
<dbReference type="PANTHER" id="PTHR19241">
    <property type="entry name" value="ATP-BINDING CASSETTE TRANSPORTER"/>
    <property type="match status" value="1"/>
</dbReference>
<keyword evidence="4" id="KW-0547">Nucleotide-binding</keyword>
<feature type="transmembrane region" description="Helical" evidence="9">
    <location>
        <begin position="560"/>
        <end position="583"/>
    </location>
</feature>
<reference evidence="12" key="2">
    <citation type="submission" date="2010-04" db="EMBL/GenBank/DDBJ databases">
        <authorList>
            <person name="Buell R."/>
            <person name="Hamilton J."/>
            <person name="Hostetler J."/>
        </authorList>
    </citation>
    <scope>NUCLEOTIDE SEQUENCE [LARGE SCALE GENOMIC DNA]</scope>
    <source>
        <strain evidence="12">DAOM:BR144</strain>
    </source>
</reference>
<feature type="transmembrane region" description="Helical" evidence="9">
    <location>
        <begin position="1244"/>
        <end position="1263"/>
    </location>
</feature>
<dbReference type="InterPro" id="IPR003439">
    <property type="entry name" value="ABC_transporter-like_ATP-bd"/>
</dbReference>
<dbReference type="Pfam" id="PF19055">
    <property type="entry name" value="ABC2_membrane_7"/>
    <property type="match status" value="1"/>
</dbReference>
<evidence type="ECO:0000313" key="11">
    <source>
        <dbReference type="EnsemblProtists" id="PYU1_T010392"/>
    </source>
</evidence>
<evidence type="ECO:0000256" key="9">
    <source>
        <dbReference type="SAM" id="Phobius"/>
    </source>
</evidence>
<dbReference type="VEuPathDB" id="FungiDB:PYU1_G010370"/>
<dbReference type="STRING" id="431595.K3WZJ3"/>
<dbReference type="InterPro" id="IPR003593">
    <property type="entry name" value="AAA+_ATPase"/>
</dbReference>
<dbReference type="PROSITE" id="PS50893">
    <property type="entry name" value="ABC_TRANSPORTER_2"/>
    <property type="match status" value="2"/>
</dbReference>
<dbReference type="GO" id="GO:0016887">
    <property type="term" value="F:ATP hydrolysis activity"/>
    <property type="evidence" value="ECO:0007669"/>
    <property type="project" value="InterPro"/>
</dbReference>
<dbReference type="InterPro" id="IPR043926">
    <property type="entry name" value="ABCG_dom"/>
</dbReference>
<evidence type="ECO:0000256" key="2">
    <source>
        <dbReference type="ARBA" id="ARBA00022448"/>
    </source>
</evidence>
<dbReference type="EnsemblProtists" id="PYU1_T010392">
    <property type="protein sequence ID" value="PYU1_T010392"/>
    <property type="gene ID" value="PYU1_G010370"/>
</dbReference>
<evidence type="ECO:0000256" key="3">
    <source>
        <dbReference type="ARBA" id="ARBA00022692"/>
    </source>
</evidence>
<evidence type="ECO:0000256" key="7">
    <source>
        <dbReference type="ARBA" id="ARBA00023136"/>
    </source>
</evidence>
<dbReference type="GO" id="GO:0016020">
    <property type="term" value="C:membrane"/>
    <property type="evidence" value="ECO:0007669"/>
    <property type="project" value="UniProtKB-SubCell"/>
</dbReference>
<dbReference type="InterPro" id="IPR013525">
    <property type="entry name" value="ABC2_TM"/>
</dbReference>
<dbReference type="InterPro" id="IPR027417">
    <property type="entry name" value="P-loop_NTPase"/>
</dbReference>
<dbReference type="GO" id="GO:0005524">
    <property type="term" value="F:ATP binding"/>
    <property type="evidence" value="ECO:0007669"/>
    <property type="project" value="UniProtKB-KW"/>
</dbReference>
<dbReference type="Pfam" id="PF00005">
    <property type="entry name" value="ABC_tran"/>
    <property type="match status" value="2"/>
</dbReference>
<keyword evidence="7 9" id="KW-0472">Membrane</keyword>
<dbReference type="SUPFAM" id="SSF52540">
    <property type="entry name" value="P-loop containing nucleoside triphosphate hydrolases"/>
    <property type="match status" value="2"/>
</dbReference>